<dbReference type="Proteomes" id="UP000708148">
    <property type="component" value="Unassembled WGS sequence"/>
</dbReference>
<evidence type="ECO:0000259" key="3">
    <source>
        <dbReference type="Pfam" id="PF00931"/>
    </source>
</evidence>
<evidence type="ECO:0000313" key="5">
    <source>
        <dbReference type="Proteomes" id="UP000708148"/>
    </source>
</evidence>
<dbReference type="PRINTS" id="PR00364">
    <property type="entry name" value="DISEASERSIST"/>
</dbReference>
<protein>
    <recommendedName>
        <fullName evidence="3">NB-ARC domain-containing protein</fullName>
    </recommendedName>
</protein>
<proteinExistence type="predicted"/>
<dbReference type="Gene3D" id="1.10.8.430">
    <property type="entry name" value="Helical domain of apoptotic protease-activating factors"/>
    <property type="match status" value="1"/>
</dbReference>
<dbReference type="InterPro" id="IPR036770">
    <property type="entry name" value="Ankyrin_rpt-contain_sf"/>
</dbReference>
<sequence>MGGVGKTTLAKSIMHDERIKTRFVKNEKTGCLGLAFVTVSDEPDIMKCHKRIWDVLVGEKAEFCSVEDGKLQLRAKLQGKTYLLVLDDLWDATDMMALDVASTSGRVLITSRNDKVAQVVHARRHDVTCLDENESHKLFRKHAFGEDKPKRWQEEHIKAIVEKCGGLPLALEIMGKVVNNIRATGGREEKDMWKNAVDALATSSLFQATVVDRVFYASFNRLGSVHQSVLLDLATLPENYRASECDEAELQKCIGTCDDEGTVRKVLRELEDRGLIKQEGQDTSEVLEFQPRDGGVHYYLHDVVRDCALRAIAGITLQVRQRLASSHLKHSSCKDETLAAKRFSASEIIGADQLRTLQNLQMQELKAIVLKDAGISELPPTLLTSQLVAIDLTSSGIVKLPSQISCLQSAQLLRVDYCEKLACLPGEVGELVQLRVLSMRGCRSIHDIPASLGHLSMLTKLLMPQCGIAHSYHPDMKAWHKLTMLDLSRCTGLKCLPPKFGDLASLTALNLGGCWQLTSLPASIGQLSQLEVLILHKCDSLMELPSSMADLSNLQELDVQRCPRLVDIPDTIGGAWLELRVLRLQGNGHMAFPLFVKDLECLEVLGIPEECEIPEAFNQMLEDLEISLELEATELCEHTILYWDECTPLHWCASNGLDKMVEWHLRETQVDFRDKVGRTPLVWAAREGHAAVAEMLLNHGASVDLVDN</sequence>
<keyword evidence="2" id="KW-0040">ANK repeat</keyword>
<feature type="non-terminal residue" evidence="4">
    <location>
        <position position="1"/>
    </location>
</feature>
<gene>
    <name evidence="4" type="ORF">OSTQU699_LOCUS8788</name>
</gene>
<dbReference type="SUPFAM" id="SSF52058">
    <property type="entry name" value="L domain-like"/>
    <property type="match status" value="1"/>
</dbReference>
<evidence type="ECO:0000256" key="1">
    <source>
        <dbReference type="ARBA" id="ARBA00004430"/>
    </source>
</evidence>
<dbReference type="Pfam" id="PF12796">
    <property type="entry name" value="Ank_2"/>
    <property type="match status" value="1"/>
</dbReference>
<dbReference type="Gene3D" id="3.40.50.300">
    <property type="entry name" value="P-loop containing nucleotide triphosphate hydrolases"/>
    <property type="match status" value="1"/>
</dbReference>
<organism evidence="4 5">
    <name type="scientific">Ostreobium quekettii</name>
    <dbReference type="NCBI Taxonomy" id="121088"/>
    <lineage>
        <taxon>Eukaryota</taxon>
        <taxon>Viridiplantae</taxon>
        <taxon>Chlorophyta</taxon>
        <taxon>core chlorophytes</taxon>
        <taxon>Ulvophyceae</taxon>
        <taxon>TCBD clade</taxon>
        <taxon>Bryopsidales</taxon>
        <taxon>Ostreobineae</taxon>
        <taxon>Ostreobiaceae</taxon>
        <taxon>Ostreobium</taxon>
    </lineage>
</organism>
<dbReference type="InterPro" id="IPR032675">
    <property type="entry name" value="LRR_dom_sf"/>
</dbReference>
<evidence type="ECO:0000256" key="2">
    <source>
        <dbReference type="PROSITE-ProRule" id="PRU00023"/>
    </source>
</evidence>
<comment type="subcellular location">
    <subcellularLocation>
        <location evidence="1">Cytoplasm</location>
        <location evidence="1">Cytoskeleton</location>
        <location evidence="1">Cilium axoneme</location>
    </subcellularLocation>
</comment>
<dbReference type="InterPro" id="IPR002110">
    <property type="entry name" value="Ankyrin_rpt"/>
</dbReference>
<dbReference type="PANTHER" id="PTHR36766">
    <property type="entry name" value="PLANT BROAD-SPECTRUM MILDEW RESISTANCE PROTEIN RPW8"/>
    <property type="match status" value="1"/>
</dbReference>
<dbReference type="Pfam" id="PF00931">
    <property type="entry name" value="NB-ARC"/>
    <property type="match status" value="1"/>
</dbReference>
<dbReference type="PROSITE" id="PS50297">
    <property type="entry name" value="ANK_REP_REGION"/>
    <property type="match status" value="1"/>
</dbReference>
<evidence type="ECO:0000313" key="4">
    <source>
        <dbReference type="EMBL" id="CAD7703431.1"/>
    </source>
</evidence>
<dbReference type="AlphaFoldDB" id="A0A8S1JBD2"/>
<comment type="caution">
    <text evidence="4">The sequence shown here is derived from an EMBL/GenBank/DDBJ whole genome shotgun (WGS) entry which is preliminary data.</text>
</comment>
<reference evidence="4" key="1">
    <citation type="submission" date="2020-12" db="EMBL/GenBank/DDBJ databases">
        <authorList>
            <person name="Iha C."/>
        </authorList>
    </citation>
    <scope>NUCLEOTIDE SEQUENCE</scope>
</reference>
<dbReference type="Gene3D" id="3.80.10.10">
    <property type="entry name" value="Ribonuclease Inhibitor"/>
    <property type="match status" value="1"/>
</dbReference>
<accession>A0A8S1JBD2</accession>
<dbReference type="OrthoDB" id="28578at2759"/>
<keyword evidence="5" id="KW-1185">Reference proteome</keyword>
<feature type="repeat" description="ANK" evidence="2">
    <location>
        <begin position="676"/>
        <end position="708"/>
    </location>
</feature>
<dbReference type="InterPro" id="IPR002182">
    <property type="entry name" value="NB-ARC"/>
</dbReference>
<dbReference type="PROSITE" id="PS50088">
    <property type="entry name" value="ANK_REPEAT"/>
    <property type="match status" value="1"/>
</dbReference>
<dbReference type="SMART" id="SM00248">
    <property type="entry name" value="ANK"/>
    <property type="match status" value="2"/>
</dbReference>
<dbReference type="EMBL" id="CAJHUC010002220">
    <property type="protein sequence ID" value="CAD7703431.1"/>
    <property type="molecule type" value="Genomic_DNA"/>
</dbReference>
<dbReference type="InterPro" id="IPR042197">
    <property type="entry name" value="Apaf_helical"/>
</dbReference>
<dbReference type="GO" id="GO:0043531">
    <property type="term" value="F:ADP binding"/>
    <property type="evidence" value="ECO:0007669"/>
    <property type="project" value="InterPro"/>
</dbReference>
<dbReference type="SUPFAM" id="SSF52540">
    <property type="entry name" value="P-loop containing nucleoside triphosphate hydrolases"/>
    <property type="match status" value="1"/>
</dbReference>
<dbReference type="PANTHER" id="PTHR36766:SF30">
    <property type="entry name" value="TIR-NBS TYPE DISEASE RESISTANCE PROTEIN-RELATED"/>
    <property type="match status" value="1"/>
</dbReference>
<dbReference type="InterPro" id="IPR027417">
    <property type="entry name" value="P-loop_NTPase"/>
</dbReference>
<dbReference type="SUPFAM" id="SSF48403">
    <property type="entry name" value="Ankyrin repeat"/>
    <property type="match status" value="1"/>
</dbReference>
<dbReference type="GO" id="GO:0005930">
    <property type="term" value="C:axoneme"/>
    <property type="evidence" value="ECO:0007669"/>
    <property type="project" value="UniProtKB-SubCell"/>
</dbReference>
<dbReference type="Gene3D" id="1.25.40.20">
    <property type="entry name" value="Ankyrin repeat-containing domain"/>
    <property type="match status" value="1"/>
</dbReference>
<name>A0A8S1JBD2_9CHLO</name>
<feature type="domain" description="NB-ARC" evidence="3">
    <location>
        <begin position="1"/>
        <end position="145"/>
    </location>
</feature>